<keyword evidence="1" id="KW-0472">Membrane</keyword>
<dbReference type="OrthoDB" id="8907787at2"/>
<name>A0A366D8K2_9GAMM</name>
<evidence type="ECO:0000256" key="1">
    <source>
        <dbReference type="SAM" id="Phobius"/>
    </source>
</evidence>
<feature type="transmembrane region" description="Helical" evidence="1">
    <location>
        <begin position="46"/>
        <end position="66"/>
    </location>
</feature>
<keyword evidence="1" id="KW-0812">Transmembrane</keyword>
<feature type="transmembrane region" description="Helical" evidence="1">
    <location>
        <begin position="78"/>
        <end position="98"/>
    </location>
</feature>
<evidence type="ECO:0000259" key="2">
    <source>
        <dbReference type="Pfam" id="PF07331"/>
    </source>
</evidence>
<sequence length="171" mass="19307">MSSHEPTPKTRKPGERLFTFLLVIGSVYLFWQAYQIAGFSDLSSAGAFPMATAATMILAACFIFVNTLKRPTSQNTSFFTHCFPPIVAMIMALILVYAVVLESLGFILSSFVFLFITIQFLYRRRMLTTLAISLFSLIMVYIVFRLIFQVVLPEGIVPERDIIASITALWR</sequence>
<feature type="transmembrane region" description="Helical" evidence="1">
    <location>
        <begin position="17"/>
        <end position="34"/>
    </location>
</feature>
<feature type="transmembrane region" description="Helical" evidence="1">
    <location>
        <begin position="129"/>
        <end position="148"/>
    </location>
</feature>
<dbReference type="Pfam" id="PF07331">
    <property type="entry name" value="TctB"/>
    <property type="match status" value="1"/>
</dbReference>
<dbReference type="InterPro" id="IPR009936">
    <property type="entry name" value="DUF1468"/>
</dbReference>
<gene>
    <name evidence="3" type="ORF">DFP76_101103</name>
</gene>
<keyword evidence="4" id="KW-1185">Reference proteome</keyword>
<dbReference type="AlphaFoldDB" id="A0A366D8K2"/>
<proteinExistence type="predicted"/>
<dbReference type="RefSeq" id="WP_113872737.1">
    <property type="nucleotide sequence ID" value="NZ_QNRF01000001.1"/>
</dbReference>
<keyword evidence="1" id="KW-1133">Transmembrane helix</keyword>
<reference evidence="3 4" key="1">
    <citation type="submission" date="2018-06" db="EMBL/GenBank/DDBJ databases">
        <title>Genomic Encyclopedia of Type Strains, Phase III (KMG-III): the genomes of soil and plant-associated and newly described type strains.</title>
        <authorList>
            <person name="Whitman W."/>
        </authorList>
    </citation>
    <scope>NUCLEOTIDE SEQUENCE [LARGE SCALE GENOMIC DNA]</scope>
    <source>
        <strain evidence="3 4">CECT 7732</strain>
    </source>
</reference>
<accession>A0A366D8K2</accession>
<feature type="transmembrane region" description="Helical" evidence="1">
    <location>
        <begin position="104"/>
        <end position="122"/>
    </location>
</feature>
<feature type="domain" description="DUF1468" evidence="2">
    <location>
        <begin position="20"/>
        <end position="153"/>
    </location>
</feature>
<comment type="caution">
    <text evidence="3">The sequence shown here is derived from an EMBL/GenBank/DDBJ whole genome shotgun (WGS) entry which is preliminary data.</text>
</comment>
<evidence type="ECO:0000313" key="4">
    <source>
        <dbReference type="Proteomes" id="UP000252086"/>
    </source>
</evidence>
<evidence type="ECO:0000313" key="3">
    <source>
        <dbReference type="EMBL" id="RBO85829.1"/>
    </source>
</evidence>
<protein>
    <submittedName>
        <fullName evidence="3">Putative tricarboxylic transport membrane protein</fullName>
    </submittedName>
</protein>
<dbReference type="Proteomes" id="UP000252086">
    <property type="component" value="Unassembled WGS sequence"/>
</dbReference>
<dbReference type="EMBL" id="QNRF01000001">
    <property type="protein sequence ID" value="RBO85829.1"/>
    <property type="molecule type" value="Genomic_DNA"/>
</dbReference>
<organism evidence="3 4">
    <name type="scientific">Marinomonas aquiplantarum</name>
    <dbReference type="NCBI Taxonomy" id="491951"/>
    <lineage>
        <taxon>Bacteria</taxon>
        <taxon>Pseudomonadati</taxon>
        <taxon>Pseudomonadota</taxon>
        <taxon>Gammaproteobacteria</taxon>
        <taxon>Oceanospirillales</taxon>
        <taxon>Oceanospirillaceae</taxon>
        <taxon>Marinomonas</taxon>
    </lineage>
</organism>